<dbReference type="PANTHER" id="PTHR38438">
    <property type="entry name" value="RIBOFLAVIN TRANSPORTER RIBU"/>
    <property type="match status" value="1"/>
</dbReference>
<reference evidence="12" key="9">
    <citation type="submission" date="2021-10" db="EMBL/GenBank/DDBJ databases">
        <title>Collection of gut derived symbiotic bacterial strains cultured from healthy donors.</title>
        <authorList>
            <person name="Lin H."/>
            <person name="Littmann E."/>
            <person name="Kohout C."/>
            <person name="Pamer E.G."/>
        </authorList>
    </citation>
    <scope>NUCLEOTIDE SEQUENCE</scope>
    <source>
        <strain evidence="12">DFI.9.42</strain>
    </source>
</reference>
<dbReference type="AlphaFoldDB" id="A0A0M6WD75"/>
<evidence type="ECO:0000313" key="18">
    <source>
        <dbReference type="EMBL" id="RGM69842.1"/>
    </source>
</evidence>
<evidence type="ECO:0000313" key="19">
    <source>
        <dbReference type="EMBL" id="RGZ88689.1"/>
    </source>
</evidence>
<dbReference type="Proteomes" id="UP000260717">
    <property type="component" value="Unassembled WGS sequence"/>
</dbReference>
<protein>
    <recommendedName>
        <fullName evidence="8">Riboflavin transporter</fullName>
    </recommendedName>
</protein>
<comment type="subcellular location">
    <subcellularLocation>
        <location evidence="1">Cell membrane</location>
        <topology evidence="1">Multi-pass membrane protein</topology>
    </subcellularLocation>
</comment>
<evidence type="ECO:0000313" key="15">
    <source>
        <dbReference type="EMBL" id="MSD26234.1"/>
    </source>
</evidence>
<keyword evidence="7 8" id="KW-0472">Membrane</keyword>
<dbReference type="InterPro" id="IPR025720">
    <property type="entry name" value="RibU"/>
</dbReference>
<evidence type="ECO:0000313" key="20">
    <source>
        <dbReference type="EMBL" id="RHC42092.1"/>
    </source>
</evidence>
<dbReference type="EMBL" id="QSTI01000016">
    <property type="protein sequence ID" value="RGM47865.1"/>
    <property type="molecule type" value="Genomic_DNA"/>
</dbReference>
<dbReference type="Proteomes" id="UP001193756">
    <property type="component" value="Unassembled WGS sequence"/>
</dbReference>
<dbReference type="Proteomes" id="UP000260758">
    <property type="component" value="Unassembled WGS sequence"/>
</dbReference>
<evidence type="ECO:0000313" key="27">
    <source>
        <dbReference type="Proteomes" id="UP000260758"/>
    </source>
</evidence>
<dbReference type="Proteomes" id="UP000324327">
    <property type="component" value="Unassembled WGS sequence"/>
</dbReference>
<evidence type="ECO:0000313" key="30">
    <source>
        <dbReference type="Proteomes" id="UP000286104"/>
    </source>
</evidence>
<feature type="transmembrane region" description="Helical" evidence="9">
    <location>
        <begin position="12"/>
        <end position="30"/>
    </location>
</feature>
<reference evidence="14" key="11">
    <citation type="submission" date="2023-01" db="EMBL/GenBank/DDBJ databases">
        <title>Human gut microbiome strain richness.</title>
        <authorList>
            <person name="Chen-Liaw A."/>
        </authorList>
    </citation>
    <scope>NUCLEOTIDE SEQUENCE</scope>
    <source>
        <strain evidence="14">1001283st1_D2_1001283B150209_150212</strain>
    </source>
</reference>
<evidence type="ECO:0000313" key="12">
    <source>
        <dbReference type="EMBL" id="MCB6937292.1"/>
    </source>
</evidence>
<dbReference type="EMBL" id="JAJFBX010000006">
    <property type="protein sequence ID" value="MCC2746616.1"/>
    <property type="molecule type" value="Genomic_DNA"/>
</dbReference>
<dbReference type="Pfam" id="PF12822">
    <property type="entry name" value="ECF_trnsprt"/>
    <property type="match status" value="1"/>
</dbReference>
<evidence type="ECO:0000313" key="16">
    <source>
        <dbReference type="EMBL" id="NSC75982.1"/>
    </source>
</evidence>
<dbReference type="EMBL" id="QROF01000009">
    <property type="protein sequence ID" value="RHL03386.1"/>
    <property type="molecule type" value="Genomic_DNA"/>
</dbReference>
<evidence type="ECO:0000256" key="9">
    <source>
        <dbReference type="SAM" id="Phobius"/>
    </source>
</evidence>
<dbReference type="Proteomes" id="UP001212823">
    <property type="component" value="Unassembled WGS sequence"/>
</dbReference>
<evidence type="ECO:0000313" key="24">
    <source>
        <dbReference type="Proteomes" id="UP000049472"/>
    </source>
</evidence>
<name>A0A0M6WD75_9FIRM</name>
<evidence type="ECO:0000313" key="23">
    <source>
        <dbReference type="EMBL" id="TYL56615.1"/>
    </source>
</evidence>
<dbReference type="Gene3D" id="1.10.1760.20">
    <property type="match status" value="1"/>
</dbReference>
<reference evidence="16" key="7">
    <citation type="journal article" date="2020" name="Cell Host Microbe">
        <title>Functional and Genomic Variation between Human-Derived Isolates of Lachnospiraceae Reveals Inter- and Intra-Species Diversity.</title>
        <authorList>
            <person name="Sorbara M.T."/>
            <person name="Littmann E.R."/>
            <person name="Fontana E."/>
            <person name="Moody T.U."/>
            <person name="Kohout C.E."/>
            <person name="Gjonbalaj M."/>
            <person name="Eaton V."/>
            <person name="Seok R."/>
            <person name="Leiner I.M."/>
            <person name="Pamer E.G."/>
        </authorList>
    </citation>
    <scope>NUCLEOTIDE SEQUENCE</scope>
    <source>
        <strain evidence="16">MSK.16.45</strain>
    </source>
</reference>
<reference evidence="13" key="10">
    <citation type="submission" date="2021-10" db="EMBL/GenBank/DDBJ databases">
        <title>Collection of gut derived symbiotic bacterial strains cultured from healthy donors.</title>
        <authorList>
            <person name="Lin H."/>
            <person name="Littmann E."/>
            <person name="Claire K."/>
            <person name="Pamer E."/>
        </authorList>
    </citation>
    <scope>NUCLEOTIDE SEQUENCE</scope>
    <source>
        <strain evidence="13">MSK.22.92</strain>
    </source>
</reference>
<dbReference type="Proteomes" id="UP000283297">
    <property type="component" value="Unassembled WGS sequence"/>
</dbReference>
<evidence type="ECO:0000313" key="21">
    <source>
        <dbReference type="EMBL" id="RHL03386.1"/>
    </source>
</evidence>
<accession>A0A0M6WD75</accession>
<dbReference type="Proteomes" id="UP000286181">
    <property type="component" value="Unassembled WGS sequence"/>
</dbReference>
<reference evidence="15 33" key="4">
    <citation type="journal article" date="2019" name="Nat. Med.">
        <title>A library of human gut bacterial isolates paired with longitudinal multiomics data enables mechanistic microbiome research.</title>
        <authorList>
            <person name="Poyet M."/>
            <person name="Groussin M."/>
            <person name="Gibbons S.M."/>
            <person name="Avila-Pacheco J."/>
            <person name="Jiang X."/>
            <person name="Kearney S.M."/>
            <person name="Perrotta A.R."/>
            <person name="Berdy B."/>
            <person name="Zhao S."/>
            <person name="Lieberman T.D."/>
            <person name="Swanson P.K."/>
            <person name="Smith M."/>
            <person name="Roesemann S."/>
            <person name="Alexander J.E."/>
            <person name="Rich S.A."/>
            <person name="Livny J."/>
            <person name="Vlamakis H."/>
            <person name="Clish C."/>
            <person name="Bullock K."/>
            <person name="Deik A."/>
            <person name="Scott J."/>
            <person name="Pierce K.A."/>
            <person name="Xavier R.J."/>
            <person name="Alm E.J."/>
        </authorList>
    </citation>
    <scope>NUCLEOTIDE SEQUENCE [LARGE SCALE GENOMIC DNA]</scope>
    <source>
        <strain evidence="15 33">BIOML-A5</strain>
    </source>
</reference>
<evidence type="ECO:0000313" key="22">
    <source>
        <dbReference type="EMBL" id="RHL28962.1"/>
    </source>
</evidence>
<dbReference type="Proteomes" id="UP000283721">
    <property type="component" value="Unassembled WGS sequence"/>
</dbReference>
<dbReference type="Proteomes" id="UP001197847">
    <property type="component" value="Unassembled WGS sequence"/>
</dbReference>
<evidence type="ECO:0000256" key="8">
    <source>
        <dbReference type="PIRNR" id="PIRNR037778"/>
    </source>
</evidence>
<reference evidence="24" key="2">
    <citation type="submission" date="2015-05" db="EMBL/GenBank/DDBJ databases">
        <authorList>
            <consortium name="Pathogen Informatics"/>
        </authorList>
    </citation>
    <scope>NUCLEOTIDE SEQUENCE [LARGE SCALE GENOMIC DNA]</scope>
    <source>
        <strain evidence="11 25">2789STDY5834884</strain>
        <strain evidence="24">T1-815</strain>
    </source>
</reference>
<dbReference type="EMBL" id="QSES01000035">
    <property type="protein sequence ID" value="RGZ88689.1"/>
    <property type="molecule type" value="Genomic_DNA"/>
</dbReference>
<evidence type="ECO:0000256" key="1">
    <source>
        <dbReference type="ARBA" id="ARBA00004651"/>
    </source>
</evidence>
<dbReference type="EMBL" id="QSTP01000013">
    <property type="protein sequence ID" value="RGM69842.1"/>
    <property type="molecule type" value="Genomic_DNA"/>
</dbReference>
<dbReference type="PANTHER" id="PTHR38438:SF1">
    <property type="entry name" value="RIBOFLAVIN TRANSPORTER RIBU"/>
    <property type="match status" value="1"/>
</dbReference>
<comment type="similarity">
    <text evidence="2 8">Belongs to the prokaryotic riboflavin transporter (P-RFT) (TC 2.A.87) family.</text>
</comment>
<keyword evidence="5 9" id="KW-0812">Transmembrane</keyword>
<evidence type="ECO:0000313" key="13">
    <source>
        <dbReference type="EMBL" id="MCC2746616.1"/>
    </source>
</evidence>
<evidence type="ECO:0000313" key="32">
    <source>
        <dbReference type="Proteomes" id="UP000324327"/>
    </source>
</evidence>
<gene>
    <name evidence="11" type="primary">ribU</name>
    <name evidence="22" type="ORF">DW028_06110</name>
    <name evidence="21" type="ORF">DW038_10975</name>
    <name evidence="20" type="ORF">DW848_01890</name>
    <name evidence="19" type="ORF">DW967_14405</name>
    <name evidence="18" type="ORF">DXB99_11510</name>
    <name evidence="17" type="ORF">DXC13_10245</name>
    <name evidence="11" type="ORF">ERS852497_02116</name>
    <name evidence="23" type="ORF">FYL31_14670</name>
    <name evidence="16" type="ORF">G4312_01485</name>
    <name evidence="15" type="ORF">GKE44_03405</name>
    <name evidence="12" type="ORF">LIZ56_02545</name>
    <name evidence="13" type="ORF">LK487_06155</name>
    <name evidence="14" type="ORF">PNE45_06105</name>
    <name evidence="10" type="ORF">T1815_07291</name>
</gene>
<dbReference type="Proteomes" id="UP000286104">
    <property type="component" value="Unassembled WGS sequence"/>
</dbReference>
<evidence type="ECO:0000313" key="28">
    <source>
        <dbReference type="Proteomes" id="UP000283297"/>
    </source>
</evidence>
<keyword evidence="3 8" id="KW-0813">Transport</keyword>
<evidence type="ECO:0000313" key="17">
    <source>
        <dbReference type="EMBL" id="RGM47865.1"/>
    </source>
</evidence>
<evidence type="ECO:0000256" key="4">
    <source>
        <dbReference type="ARBA" id="ARBA00022475"/>
    </source>
</evidence>
<evidence type="ECO:0000313" key="10">
    <source>
        <dbReference type="EMBL" id="CRL34018.1"/>
    </source>
</evidence>
<feature type="transmembrane region" description="Helical" evidence="9">
    <location>
        <begin position="88"/>
        <end position="105"/>
    </location>
</feature>
<reference evidence="16" key="8">
    <citation type="submission" date="2020-02" db="EMBL/GenBank/DDBJ databases">
        <authorList>
            <person name="Littmann E."/>
            <person name="Sorbara M."/>
        </authorList>
    </citation>
    <scope>NUCLEOTIDE SEQUENCE</scope>
    <source>
        <strain evidence="16">MSK.16.45</strain>
    </source>
</reference>
<reference evidence="26 27" key="3">
    <citation type="submission" date="2018-08" db="EMBL/GenBank/DDBJ databases">
        <title>A genome reference for cultivated species of the human gut microbiota.</title>
        <authorList>
            <person name="Zou Y."/>
            <person name="Xue W."/>
            <person name="Luo G."/>
        </authorList>
    </citation>
    <scope>NUCLEOTIDE SEQUENCE [LARGE SCALE GENOMIC DNA]</scope>
    <source>
        <strain evidence="22 28">AF38-24</strain>
        <strain evidence="21 31">AF39-14AC</strain>
        <strain evidence="20 30">AM36-3AA</strain>
        <strain evidence="19 29">AM47-6BH</strain>
        <strain evidence="18 27">OM07-13</strain>
        <strain evidence="17 26">OM08-12AT</strain>
    </source>
</reference>
<evidence type="ECO:0000313" key="29">
    <source>
        <dbReference type="Proteomes" id="UP000283721"/>
    </source>
</evidence>
<dbReference type="EMBL" id="JAAIMP010000001">
    <property type="protein sequence ID" value="NSC75982.1"/>
    <property type="molecule type" value="Genomic_DNA"/>
</dbReference>
<evidence type="ECO:0000313" key="31">
    <source>
        <dbReference type="Proteomes" id="UP000286181"/>
    </source>
</evidence>
<dbReference type="EMBL" id="QRON01000003">
    <property type="protein sequence ID" value="RHL28962.1"/>
    <property type="molecule type" value="Genomic_DNA"/>
</dbReference>
<dbReference type="RefSeq" id="WP_015569020.1">
    <property type="nucleotide sequence ID" value="NZ_CP100127.1"/>
</dbReference>
<evidence type="ECO:0000256" key="7">
    <source>
        <dbReference type="ARBA" id="ARBA00023136"/>
    </source>
</evidence>
<evidence type="ECO:0000313" key="25">
    <source>
        <dbReference type="Proteomes" id="UP000095602"/>
    </source>
</evidence>
<feature type="transmembrane region" description="Helical" evidence="9">
    <location>
        <begin position="51"/>
        <end position="68"/>
    </location>
</feature>
<dbReference type="EMBL" id="JAJCJK010000002">
    <property type="protein sequence ID" value="MCB6937292.1"/>
    <property type="molecule type" value="Genomic_DNA"/>
</dbReference>
<organism evidence="10 24">
    <name type="scientific">Agathobacter rectalis</name>
    <dbReference type="NCBI Taxonomy" id="39491"/>
    <lineage>
        <taxon>Bacteria</taxon>
        <taxon>Bacillati</taxon>
        <taxon>Bacillota</taxon>
        <taxon>Clostridia</taxon>
        <taxon>Lachnospirales</taxon>
        <taxon>Lachnospiraceae</taxon>
        <taxon>Agathobacter</taxon>
    </lineage>
</organism>
<evidence type="ECO:0000256" key="6">
    <source>
        <dbReference type="ARBA" id="ARBA00022989"/>
    </source>
</evidence>
<evidence type="ECO:0000313" key="11">
    <source>
        <dbReference type="EMBL" id="CUP17375.1"/>
    </source>
</evidence>
<reference evidence="10" key="1">
    <citation type="submission" date="2015-05" db="EMBL/GenBank/DDBJ databases">
        <authorList>
            <person name="Wang D.B."/>
            <person name="Wang M."/>
        </authorList>
    </citation>
    <scope>NUCLEOTIDE SEQUENCE [LARGE SCALE GENOMIC DNA]</scope>
    <source>
        <strain evidence="10">T1-815</strain>
    </source>
</reference>
<dbReference type="InterPro" id="IPR024529">
    <property type="entry name" value="ECF_trnsprt_substrate-spec"/>
</dbReference>
<dbReference type="EMBL" id="WKQV01000002">
    <property type="protein sequence ID" value="MSD26234.1"/>
    <property type="molecule type" value="Genomic_DNA"/>
</dbReference>
<keyword evidence="6 9" id="KW-1133">Transmembrane helix</keyword>
<dbReference type="EMBL" id="CZAJ01000020">
    <property type="protein sequence ID" value="CUP17375.1"/>
    <property type="molecule type" value="Genomic_DNA"/>
</dbReference>
<evidence type="ECO:0000313" key="14">
    <source>
        <dbReference type="EMBL" id="MDB8017603.1"/>
    </source>
</evidence>
<feature type="transmembrane region" description="Helical" evidence="9">
    <location>
        <begin position="164"/>
        <end position="191"/>
    </location>
</feature>
<keyword evidence="4 8" id="KW-1003">Cell membrane</keyword>
<keyword evidence="24" id="KW-1185">Reference proteome</keyword>
<dbReference type="EMBL" id="VSTF01000028">
    <property type="protein sequence ID" value="TYL56615.1"/>
    <property type="molecule type" value="Genomic_DNA"/>
</dbReference>
<dbReference type="Proteomes" id="UP000049472">
    <property type="component" value="Unassembled WGS sequence"/>
</dbReference>
<evidence type="ECO:0000313" key="33">
    <source>
        <dbReference type="Proteomes" id="UP000465607"/>
    </source>
</evidence>
<evidence type="ECO:0000313" key="26">
    <source>
        <dbReference type="Proteomes" id="UP000260717"/>
    </source>
</evidence>
<dbReference type="Proteomes" id="UP000465607">
    <property type="component" value="Unassembled WGS sequence"/>
</dbReference>
<dbReference type="PIRSF" id="PIRSF037778">
    <property type="entry name" value="UCP037778_transp_RibU"/>
    <property type="match status" value="1"/>
</dbReference>
<evidence type="ECO:0000256" key="2">
    <source>
        <dbReference type="ARBA" id="ARBA00005540"/>
    </source>
</evidence>
<reference evidence="23 32" key="5">
    <citation type="submission" date="2019-08" db="EMBL/GenBank/DDBJ databases">
        <authorList>
            <person name="Duncan S."/>
            <person name="Walker A."/>
        </authorList>
    </citation>
    <scope>NUCLEOTIDE SEQUENCE [LARGE SCALE GENOMIC DNA]</scope>
    <source>
        <strain evidence="23 32">T3WBe13</strain>
    </source>
</reference>
<comment type="function">
    <text evidence="8">Probably a riboflavin-binding protein that interacts with the energy-coupling factor (ECF) ABC-transporter complex.</text>
</comment>
<dbReference type="Proteomes" id="UP001197684">
    <property type="component" value="Unassembled WGS sequence"/>
</dbReference>
<dbReference type="EMBL" id="JAQLYE010000008">
    <property type="protein sequence ID" value="MDB8017603.1"/>
    <property type="molecule type" value="Genomic_DNA"/>
</dbReference>
<reference evidence="23 32" key="6">
    <citation type="submission" date="2019-09" db="EMBL/GenBank/DDBJ databases">
        <title>Strain-level analysis of Eubacterium rectale using genomes from metagenomes.</title>
        <authorList>
            <person name="Karcher N."/>
            <person name="Segata N."/>
        </authorList>
    </citation>
    <scope>NUCLEOTIDE SEQUENCE [LARGE SCALE GENOMIC DNA]</scope>
    <source>
        <strain evidence="23 32">T3WBe13</strain>
    </source>
</reference>
<evidence type="ECO:0000256" key="5">
    <source>
        <dbReference type="ARBA" id="ARBA00022692"/>
    </source>
</evidence>
<dbReference type="GO" id="GO:0032217">
    <property type="term" value="F:riboflavin transmembrane transporter activity"/>
    <property type="evidence" value="ECO:0007669"/>
    <property type="project" value="UniProtKB-UniRule"/>
</dbReference>
<proteinExistence type="inferred from homology"/>
<dbReference type="GO" id="GO:0005886">
    <property type="term" value="C:plasma membrane"/>
    <property type="evidence" value="ECO:0007669"/>
    <property type="project" value="UniProtKB-SubCell"/>
</dbReference>
<sequence>MDVTTNNTKSKVNIRLLVGTGMLSGLAFVLQYLEFPIPIMPGFIKFDFSDLPALIGAFAYGPLAGVIVEFIKNLLHCTVTQSFTVGELSNFILGAVFTATAGLIYKKNKSKKGAIIGAVVGSVVMGIVSFPSNLFIVYPAYTKFMPMEAIIGAYSELLPSVGKLWQALLIFNVPFTIVKGLISTLITVLIYKRLSPVLKGRG</sequence>
<dbReference type="Proteomes" id="UP000095602">
    <property type="component" value="Unassembled WGS sequence"/>
</dbReference>
<feature type="transmembrane region" description="Helical" evidence="9">
    <location>
        <begin position="114"/>
        <end position="138"/>
    </location>
</feature>
<dbReference type="EMBL" id="CVRQ01000009">
    <property type="protein sequence ID" value="CRL34018.1"/>
    <property type="molecule type" value="Genomic_DNA"/>
</dbReference>
<evidence type="ECO:0000256" key="3">
    <source>
        <dbReference type="ARBA" id="ARBA00022448"/>
    </source>
</evidence>
<dbReference type="EMBL" id="QSHU01000001">
    <property type="protein sequence ID" value="RHC42092.1"/>
    <property type="molecule type" value="Genomic_DNA"/>
</dbReference>